<dbReference type="AlphaFoldDB" id="A0A1R1XEX9"/>
<keyword evidence="3" id="KW-0315">Glutamine amidotransferase</keyword>
<dbReference type="InterPro" id="IPR029055">
    <property type="entry name" value="Ntn_hydrolases_N"/>
</dbReference>
<proteinExistence type="predicted"/>
<feature type="domain" description="Glutamine amidotransferase type-2" evidence="1">
    <location>
        <begin position="1"/>
        <end position="221"/>
    </location>
</feature>
<dbReference type="InterPro" id="IPR017932">
    <property type="entry name" value="GATase_2_dom"/>
</dbReference>
<dbReference type="GO" id="GO:0006751">
    <property type="term" value="P:glutathione catabolic process"/>
    <property type="evidence" value="ECO:0007669"/>
    <property type="project" value="TreeGrafter"/>
</dbReference>
<evidence type="ECO:0000313" key="4">
    <source>
        <dbReference type="Proteomes" id="UP000187283"/>
    </source>
</evidence>
<name>A0A1R1XEX9_9FUNG</name>
<keyword evidence="3" id="KW-0808">Transferase</keyword>
<organism evidence="3 4">
    <name type="scientific">Smittium culicis</name>
    <dbReference type="NCBI Taxonomy" id="133412"/>
    <lineage>
        <taxon>Eukaryota</taxon>
        <taxon>Fungi</taxon>
        <taxon>Fungi incertae sedis</taxon>
        <taxon>Zoopagomycota</taxon>
        <taxon>Kickxellomycotina</taxon>
        <taxon>Harpellomycetes</taxon>
        <taxon>Harpellales</taxon>
        <taxon>Legeriomycetaceae</taxon>
        <taxon>Smittium</taxon>
    </lineage>
</organism>
<dbReference type="GO" id="GO:0016740">
    <property type="term" value="F:transferase activity"/>
    <property type="evidence" value="ECO:0007669"/>
    <property type="project" value="UniProtKB-KW"/>
</dbReference>
<dbReference type="Pfam" id="PF13522">
    <property type="entry name" value="GATase_6"/>
    <property type="match status" value="1"/>
</dbReference>
<reference evidence="3 4" key="1">
    <citation type="submission" date="2017-01" db="EMBL/GenBank/DDBJ databases">
        <authorList>
            <person name="Mah S.A."/>
            <person name="Swanson W.J."/>
            <person name="Moy G.W."/>
            <person name="Vacquier V.D."/>
        </authorList>
    </citation>
    <scope>NUCLEOTIDE SEQUENCE [LARGE SCALE GENOMIC DNA]</scope>
    <source>
        <strain evidence="3 4">GSMNP</strain>
    </source>
</reference>
<dbReference type="InterPro" id="IPR052373">
    <property type="entry name" value="Gamma-glu_amide_hydrolase"/>
</dbReference>
<dbReference type="OrthoDB" id="14446at2759"/>
<dbReference type="Gene3D" id="3.60.20.10">
    <property type="entry name" value="Glutamine Phosphoribosylpyrophosphate, subunit 1, domain 1"/>
    <property type="match status" value="2"/>
</dbReference>
<accession>A0A1R1XEX9</accession>
<dbReference type="GO" id="GO:0008242">
    <property type="term" value="F:omega peptidase activity"/>
    <property type="evidence" value="ECO:0007669"/>
    <property type="project" value="TreeGrafter"/>
</dbReference>
<dbReference type="PROSITE" id="PS51278">
    <property type="entry name" value="GATASE_TYPE_2"/>
    <property type="match status" value="1"/>
</dbReference>
<evidence type="ECO:0000313" key="3">
    <source>
        <dbReference type="EMBL" id="OMJ13190.1"/>
    </source>
</evidence>
<dbReference type="PANTHER" id="PTHR43187:SF1">
    <property type="entry name" value="GLUTAMINE AMIDOTRANSFERASE DUG3-RELATED"/>
    <property type="match status" value="1"/>
</dbReference>
<dbReference type="PANTHER" id="PTHR43187">
    <property type="entry name" value="GLUTAMINE AMIDOTRANSFERASE DUG3-RELATED"/>
    <property type="match status" value="1"/>
</dbReference>
<dbReference type="CDD" id="cd01908">
    <property type="entry name" value="YafJ"/>
    <property type="match status" value="1"/>
</dbReference>
<dbReference type="GO" id="GO:0005737">
    <property type="term" value="C:cytoplasm"/>
    <property type="evidence" value="ECO:0007669"/>
    <property type="project" value="TreeGrafter"/>
</dbReference>
<evidence type="ECO:0000313" key="2">
    <source>
        <dbReference type="EMBL" id="OMJ12791.1"/>
    </source>
</evidence>
<dbReference type="SUPFAM" id="SSF56235">
    <property type="entry name" value="N-terminal nucleophile aminohydrolases (Ntn hydrolases)"/>
    <property type="match status" value="1"/>
</dbReference>
<comment type="caution">
    <text evidence="3">The sequence shown here is derived from an EMBL/GenBank/DDBJ whole genome shotgun (WGS) entry which is preliminary data.</text>
</comment>
<dbReference type="GO" id="GO:0061672">
    <property type="term" value="C:glutathione hydrolase complex"/>
    <property type="evidence" value="ECO:0007669"/>
    <property type="project" value="TreeGrafter"/>
</dbReference>
<dbReference type="EMBL" id="LSSN01003795">
    <property type="protein sequence ID" value="OMJ12791.1"/>
    <property type="molecule type" value="Genomic_DNA"/>
</dbReference>
<dbReference type="EMBL" id="LSSN01003595">
    <property type="protein sequence ID" value="OMJ13190.1"/>
    <property type="molecule type" value="Genomic_DNA"/>
</dbReference>
<sequence>MNGWYDNPGETGCIFTSILPAWSNINLYRIAEKVKSKLIFAHVRATTGNTSTSESNCHPWQFGSLMWMHNGDIAEFPKIKRKLVSNLTHDAYSNIQGTTDAEHAFAVFISHPSLLNFAVTDGVSVVCTRYISSKKYEAASLFFSSGSEFKSEKDGQYKMVRSNKKDKSFVIASEPLTFERNDWIAIPTNTLLVITPKLNILMYPIKDKHFSTEKRTTATYL</sequence>
<protein>
    <submittedName>
        <fullName evidence="3">Putative glutamine amidotransferase DUG3</fullName>
    </submittedName>
</protein>
<dbReference type="Proteomes" id="UP000187283">
    <property type="component" value="Unassembled WGS sequence"/>
</dbReference>
<keyword evidence="4" id="KW-1185">Reference proteome</keyword>
<evidence type="ECO:0000259" key="1">
    <source>
        <dbReference type="PROSITE" id="PS51278"/>
    </source>
</evidence>
<gene>
    <name evidence="3" type="ORF">AYI70_g8663</name>
    <name evidence="2" type="ORF">AYI70_g8904</name>
</gene>
<dbReference type="STRING" id="133412.A0A1R1XEX9"/>